<evidence type="ECO:0000256" key="3">
    <source>
        <dbReference type="ARBA" id="ARBA00022771"/>
    </source>
</evidence>
<comment type="cofactor">
    <cofactor evidence="1">
        <name>a divalent metal cation</name>
        <dbReference type="ChEBI" id="CHEBI:60240"/>
    </cofactor>
</comment>
<keyword evidence="2" id="KW-0479">Metal-binding</keyword>
<sequence>MSKKKLCVAKFCPNVSDSTNKIFISVPAPAEKNKRSVWLNACGRNPAEIKNSHVYVCEDHFNMEVDCKNLAEYKSGRHKKILMNKNVIPHIFPLLKSLATTSTSNLVEEPTSVTPTSCISFIEGDVNEREHLNFCHSNVTDYISQENFVEEPIILTPTSSGFVIGEEVNEREHFNFSNSNVNDISHQPISIQLKDIGVQTDKHFKTCVPVRSKAVQTNKLDFAKHGLLANVACSPFGSPWKVTFSDSKASPVKHGSTKRILEIPSEEEELSSSSTGESCGDLSESDSCKSFEEVNNLDTMLFRNTSLLRTRKLLNMDPRVYLGILPERIYFIHLLSNKFSCNDGFFTSHDAVCLIFRKIRLNESFVVLAYEFRLSPRQACRIFNRYVSFIADHVLEIIVWPNSNSLKRALPVSFRKNYSRVQSIIDCFEIEIQKPSDPVNQALTWSEYKGCNTLKYLVSITPDGLINFVSTGYGGRTTDEVVTAQSKFLEKLQPGVHVMADRGFKRIEPFISSKKCVLVRPSSVSSGVHSSKRDVIDSRRISGLRIHVERAIRRIREFSFVSPHACITNQQLKHVDDVIKIVCGLVNLQNPLIK</sequence>
<dbReference type="OrthoDB" id="6348843at2759"/>
<dbReference type="GO" id="GO:0008270">
    <property type="term" value="F:zinc ion binding"/>
    <property type="evidence" value="ECO:0007669"/>
    <property type="project" value="UniProtKB-KW"/>
</dbReference>
<keyword evidence="3 6" id="KW-0863">Zinc-finger</keyword>
<dbReference type="Pfam" id="PF13359">
    <property type="entry name" value="DDE_Tnp_4"/>
    <property type="match status" value="1"/>
</dbReference>
<proteinExistence type="predicted"/>
<evidence type="ECO:0000256" key="1">
    <source>
        <dbReference type="ARBA" id="ARBA00001968"/>
    </source>
</evidence>
<evidence type="ECO:0000256" key="6">
    <source>
        <dbReference type="PROSITE-ProRule" id="PRU00309"/>
    </source>
</evidence>
<dbReference type="SUPFAM" id="SSF57716">
    <property type="entry name" value="Glucocorticoid receptor-like (DNA-binding domain)"/>
    <property type="match status" value="1"/>
</dbReference>
<name>A0A164NYZ8_9CRUS</name>
<gene>
    <name evidence="8" type="ORF">APZ42_030207</name>
</gene>
<dbReference type="Proteomes" id="UP000076858">
    <property type="component" value="Unassembled WGS sequence"/>
</dbReference>
<evidence type="ECO:0000313" key="9">
    <source>
        <dbReference type="Proteomes" id="UP000076858"/>
    </source>
</evidence>
<keyword evidence="9" id="KW-1185">Reference proteome</keyword>
<dbReference type="InterPro" id="IPR027806">
    <property type="entry name" value="HARBI1_dom"/>
</dbReference>
<dbReference type="PROSITE" id="PS50950">
    <property type="entry name" value="ZF_THAP"/>
    <property type="match status" value="1"/>
</dbReference>
<evidence type="ECO:0000256" key="5">
    <source>
        <dbReference type="ARBA" id="ARBA00023125"/>
    </source>
</evidence>
<dbReference type="PANTHER" id="PTHR23080:SF144">
    <property type="entry name" value="SPINDLE AND KINETOCHORE ASSOCIATED COMPLEX SUBUNIT 3"/>
    <property type="match status" value="1"/>
</dbReference>
<dbReference type="InterPro" id="IPR006612">
    <property type="entry name" value="THAP_Znf"/>
</dbReference>
<keyword evidence="4" id="KW-0862">Zinc</keyword>
<comment type="caution">
    <text evidence="8">The sequence shown here is derived from an EMBL/GenBank/DDBJ whole genome shotgun (WGS) entry which is preliminary data.</text>
</comment>
<evidence type="ECO:0000256" key="2">
    <source>
        <dbReference type="ARBA" id="ARBA00022723"/>
    </source>
</evidence>
<dbReference type="PANTHER" id="PTHR23080">
    <property type="entry name" value="THAP DOMAIN PROTEIN"/>
    <property type="match status" value="1"/>
</dbReference>
<keyword evidence="5 6" id="KW-0238">DNA-binding</keyword>
<dbReference type="AlphaFoldDB" id="A0A164NYZ8"/>
<evidence type="ECO:0000259" key="7">
    <source>
        <dbReference type="PROSITE" id="PS50950"/>
    </source>
</evidence>
<accession>A0A164NYZ8</accession>
<dbReference type="Pfam" id="PF05485">
    <property type="entry name" value="THAP"/>
    <property type="match status" value="1"/>
</dbReference>
<protein>
    <recommendedName>
        <fullName evidence="7">THAP-type domain-containing protein</fullName>
    </recommendedName>
</protein>
<feature type="domain" description="THAP-type" evidence="7">
    <location>
        <begin position="1"/>
        <end position="92"/>
    </location>
</feature>
<dbReference type="STRING" id="35525.A0A164NYZ8"/>
<evidence type="ECO:0000256" key="4">
    <source>
        <dbReference type="ARBA" id="ARBA00022833"/>
    </source>
</evidence>
<organism evidence="8 9">
    <name type="scientific">Daphnia magna</name>
    <dbReference type="NCBI Taxonomy" id="35525"/>
    <lineage>
        <taxon>Eukaryota</taxon>
        <taxon>Metazoa</taxon>
        <taxon>Ecdysozoa</taxon>
        <taxon>Arthropoda</taxon>
        <taxon>Crustacea</taxon>
        <taxon>Branchiopoda</taxon>
        <taxon>Diplostraca</taxon>
        <taxon>Cladocera</taxon>
        <taxon>Anomopoda</taxon>
        <taxon>Daphniidae</taxon>
        <taxon>Daphnia</taxon>
    </lineage>
</organism>
<dbReference type="SMART" id="SM00980">
    <property type="entry name" value="THAP"/>
    <property type="match status" value="1"/>
</dbReference>
<dbReference type="EMBL" id="LRGB01002769">
    <property type="protein sequence ID" value="KZS06366.1"/>
    <property type="molecule type" value="Genomic_DNA"/>
</dbReference>
<evidence type="ECO:0000313" key="8">
    <source>
        <dbReference type="EMBL" id="KZS06366.1"/>
    </source>
</evidence>
<dbReference type="GO" id="GO:0003677">
    <property type="term" value="F:DNA binding"/>
    <property type="evidence" value="ECO:0007669"/>
    <property type="project" value="UniProtKB-UniRule"/>
</dbReference>
<reference evidence="8 9" key="1">
    <citation type="submission" date="2016-03" db="EMBL/GenBank/DDBJ databases">
        <title>EvidentialGene: Evidence-directed Construction of Genes on Genomes.</title>
        <authorList>
            <person name="Gilbert D.G."/>
            <person name="Choi J.-H."/>
            <person name="Mockaitis K."/>
            <person name="Colbourne J."/>
            <person name="Pfrender M."/>
        </authorList>
    </citation>
    <scope>NUCLEOTIDE SEQUENCE [LARGE SCALE GENOMIC DNA]</scope>
    <source>
        <strain evidence="8 9">Xinb3</strain>
        <tissue evidence="8">Complete organism</tissue>
    </source>
</reference>